<dbReference type="Proteomes" id="UP000271937">
    <property type="component" value="Unassembled WGS sequence"/>
</dbReference>
<gene>
    <name evidence="2" type="ORF">EG849_05415</name>
</gene>
<protein>
    <submittedName>
        <fullName evidence="2">DUF1543 domain-containing protein</fullName>
    </submittedName>
</protein>
<proteinExistence type="predicted"/>
<comment type="caution">
    <text evidence="2">The sequence shown here is derived from an EMBL/GenBank/DDBJ whole genome shotgun (WGS) entry which is preliminary data.</text>
</comment>
<evidence type="ECO:0000313" key="3">
    <source>
        <dbReference type="Proteomes" id="UP000271937"/>
    </source>
</evidence>
<evidence type="ECO:0000313" key="2">
    <source>
        <dbReference type="EMBL" id="RRJ93058.1"/>
    </source>
</evidence>
<organism evidence="2 3">
    <name type="scientific">Flavobacterium macacae</name>
    <dbReference type="NCBI Taxonomy" id="2488993"/>
    <lineage>
        <taxon>Bacteria</taxon>
        <taxon>Pseudomonadati</taxon>
        <taxon>Bacteroidota</taxon>
        <taxon>Flavobacteriia</taxon>
        <taxon>Flavobacteriales</taxon>
        <taxon>Flavobacteriaceae</taxon>
        <taxon>Flavobacterium</taxon>
    </lineage>
</organism>
<dbReference type="InterPro" id="IPR011440">
    <property type="entry name" value="DUF1543"/>
</dbReference>
<keyword evidence="3" id="KW-1185">Reference proteome</keyword>
<dbReference type="Pfam" id="PF07566">
    <property type="entry name" value="DUF1543"/>
    <property type="match status" value="1"/>
</dbReference>
<dbReference type="AlphaFoldDB" id="A0A3P3WF63"/>
<evidence type="ECO:0000259" key="1">
    <source>
        <dbReference type="Pfam" id="PF07566"/>
    </source>
</evidence>
<sequence length="180" mass="20490">MVIIGCTPEGRLTEQHDAFFGIANSLKDLVPEMIAFWPEAKGIIHIDSWREVTNVDGYSIEVIQKQQTATAEKLFFLNLGGYKPGELEEFHYKLLTVSETLSGATKRSKETAFYKHYGFKGATSHVDEKYGIDIDDAHKVEDILPKNTKDQFQLKITKQEILTEDELHIGYLKISKLLKL</sequence>
<name>A0A3P3WF63_9FLAO</name>
<dbReference type="OrthoDB" id="850243at2"/>
<accession>A0A3P3WF63</accession>
<feature type="domain" description="DUF1543" evidence="1">
    <location>
        <begin position="12"/>
        <end position="62"/>
    </location>
</feature>
<reference evidence="2 3" key="1">
    <citation type="submission" date="2018-11" db="EMBL/GenBank/DDBJ databases">
        <title>Flavobacterium sp. nov., YIM 102600 draft genome.</title>
        <authorList>
            <person name="Li G."/>
            <person name="Jiang Y."/>
        </authorList>
    </citation>
    <scope>NUCLEOTIDE SEQUENCE [LARGE SCALE GENOMIC DNA]</scope>
    <source>
        <strain evidence="2 3">YIM 102600</strain>
    </source>
</reference>
<dbReference type="EMBL" id="RQVR01000004">
    <property type="protein sequence ID" value="RRJ93058.1"/>
    <property type="molecule type" value="Genomic_DNA"/>
</dbReference>
<dbReference type="Gene3D" id="3.10.20.10">
    <property type="match status" value="2"/>
</dbReference>